<reference evidence="2" key="1">
    <citation type="submission" date="2022-11" db="UniProtKB">
        <authorList>
            <consortium name="WormBaseParasite"/>
        </authorList>
    </citation>
    <scope>IDENTIFICATION</scope>
</reference>
<dbReference type="Proteomes" id="UP000887579">
    <property type="component" value="Unplaced"/>
</dbReference>
<protein>
    <submittedName>
        <fullName evidence="2">Uncharacterized protein</fullName>
    </submittedName>
</protein>
<proteinExistence type="predicted"/>
<name>A0AC34GXV7_9BILA</name>
<sequence>MLKFVKRNKKHNSTSDIVTAVENSPMPTGEPITNVGRDDTSIKEMSAKNDPRFRNVAGDAVSSASRRSAFQNVRKRLTSFFSSRDEREPRSVSPSFRVRQKSMDDSLLHRIRAPRSLDIGAPKIISSTVAGLMSPDREVDIKMLDLEDPKSVSILKSSNYHVPEPVQDPAYDDPDLKGPVKK</sequence>
<accession>A0AC34GXV7</accession>
<evidence type="ECO:0000313" key="2">
    <source>
        <dbReference type="WBParaSite" id="ES5_v2.g9693.t1"/>
    </source>
</evidence>
<evidence type="ECO:0000313" key="1">
    <source>
        <dbReference type="Proteomes" id="UP000887579"/>
    </source>
</evidence>
<organism evidence="1 2">
    <name type="scientific">Panagrolaimus sp. ES5</name>
    <dbReference type="NCBI Taxonomy" id="591445"/>
    <lineage>
        <taxon>Eukaryota</taxon>
        <taxon>Metazoa</taxon>
        <taxon>Ecdysozoa</taxon>
        <taxon>Nematoda</taxon>
        <taxon>Chromadorea</taxon>
        <taxon>Rhabditida</taxon>
        <taxon>Tylenchina</taxon>
        <taxon>Panagrolaimomorpha</taxon>
        <taxon>Panagrolaimoidea</taxon>
        <taxon>Panagrolaimidae</taxon>
        <taxon>Panagrolaimus</taxon>
    </lineage>
</organism>
<dbReference type="WBParaSite" id="ES5_v2.g9693.t1">
    <property type="protein sequence ID" value="ES5_v2.g9693.t1"/>
    <property type="gene ID" value="ES5_v2.g9693"/>
</dbReference>